<evidence type="ECO:0000256" key="7">
    <source>
        <dbReference type="ARBA" id="ARBA00022989"/>
    </source>
</evidence>
<organism evidence="12 13">
    <name type="scientific">Cimex lectularius</name>
    <name type="common">Bed bug</name>
    <name type="synonym">Acanthia lectularia</name>
    <dbReference type="NCBI Taxonomy" id="79782"/>
    <lineage>
        <taxon>Eukaryota</taxon>
        <taxon>Metazoa</taxon>
        <taxon>Ecdysozoa</taxon>
        <taxon>Arthropoda</taxon>
        <taxon>Hexapoda</taxon>
        <taxon>Insecta</taxon>
        <taxon>Pterygota</taxon>
        <taxon>Neoptera</taxon>
        <taxon>Paraneoptera</taxon>
        <taxon>Hemiptera</taxon>
        <taxon>Heteroptera</taxon>
        <taxon>Panheteroptera</taxon>
        <taxon>Cimicomorpha</taxon>
        <taxon>Cimicidae</taxon>
        <taxon>Cimex</taxon>
    </lineage>
</organism>
<keyword evidence="13" id="KW-1185">Reference proteome</keyword>
<name>A0A8I6STS2_CIMLE</name>
<evidence type="ECO:0000256" key="1">
    <source>
        <dbReference type="ARBA" id="ARBA00004606"/>
    </source>
</evidence>
<feature type="signal peptide" evidence="10">
    <location>
        <begin position="1"/>
        <end position="20"/>
    </location>
</feature>
<dbReference type="GO" id="GO:0016757">
    <property type="term" value="F:glycosyltransferase activity"/>
    <property type="evidence" value="ECO:0007669"/>
    <property type="project" value="UniProtKB-KW"/>
</dbReference>
<evidence type="ECO:0000256" key="10">
    <source>
        <dbReference type="SAM" id="SignalP"/>
    </source>
</evidence>
<reference evidence="12" key="1">
    <citation type="submission" date="2022-01" db="UniProtKB">
        <authorList>
            <consortium name="EnsemblMetazoa"/>
        </authorList>
    </citation>
    <scope>IDENTIFICATION</scope>
</reference>
<feature type="chain" id="PRO_5035283696" description="Fringe-like glycosyltransferase domain-containing protein" evidence="10">
    <location>
        <begin position="21"/>
        <end position="452"/>
    </location>
</feature>
<evidence type="ECO:0000259" key="11">
    <source>
        <dbReference type="Pfam" id="PF02434"/>
    </source>
</evidence>
<keyword evidence="7" id="KW-1133">Transmembrane helix</keyword>
<comment type="similarity">
    <text evidence="2">Belongs to the glycosyltransferase 31 family.</text>
</comment>
<sequence>MTCLTVAALVFITIIEGCTALDSGQIVITILSQENAYHSSIAQKLKVDIIKQSAKEKKIPYVYIVPRDLNYVGAWTVIPILPHLKKHASSVSWFYFCEDSTVVNLKQLIAGLEKYNPKKSIWLGYGLYDQGPSIIHHFAFAENPKFFKYPLFSAGFAISTPLLSKFVSTQNVIKSDFSIDPSHELAMAIGMDYPLINASNIFCAKKAEECASYPKSHSICKPRLSKDNLFFAVKTYHKFHKDRVNIVKRTWGQEATHIEFFSDINDQAVPTTAVGVNNTERGHCAKTMKILSIALNRVTTKLKDVVWIVLADDDTIIGIDRLLSLLSCFSMDSVVGERYGYNVRSSMGYNYPSGGGGIAFGVDVLFDIVQHCNCPAVDSPDDMVLGMCLSSLGIPLIHSPLFHQARPTDYAESYLQVEKPISFHKHWNIDPVSVYKEWFETNTKPDFIHDEM</sequence>
<comment type="subcellular location">
    <subcellularLocation>
        <location evidence="9">Endomembrane system</location>
        <topology evidence="9">Single-pass membrane protein</topology>
    </subcellularLocation>
    <subcellularLocation>
        <location evidence="1">Membrane</location>
        <topology evidence="1">Single-pass type II membrane protein</topology>
    </subcellularLocation>
</comment>
<dbReference type="GO" id="GO:0012505">
    <property type="term" value="C:endomembrane system"/>
    <property type="evidence" value="ECO:0007669"/>
    <property type="project" value="UniProtKB-SubCell"/>
</dbReference>
<dbReference type="InterPro" id="IPR003378">
    <property type="entry name" value="Fringe-like_glycosylTrfase"/>
</dbReference>
<dbReference type="AlphaFoldDB" id="A0A8I6STS2"/>
<evidence type="ECO:0000256" key="5">
    <source>
        <dbReference type="ARBA" id="ARBA00022692"/>
    </source>
</evidence>
<evidence type="ECO:0000256" key="2">
    <source>
        <dbReference type="ARBA" id="ARBA00008661"/>
    </source>
</evidence>
<dbReference type="Gene3D" id="3.90.550.50">
    <property type="match status" value="2"/>
</dbReference>
<dbReference type="PANTHER" id="PTHR10811">
    <property type="entry name" value="FRINGE-RELATED"/>
    <property type="match status" value="1"/>
</dbReference>
<dbReference type="RefSeq" id="XP_024085446.1">
    <property type="nucleotide sequence ID" value="XM_024229678.1"/>
</dbReference>
<keyword evidence="6" id="KW-0735">Signal-anchor</keyword>
<evidence type="ECO:0000256" key="8">
    <source>
        <dbReference type="ARBA" id="ARBA00023136"/>
    </source>
</evidence>
<evidence type="ECO:0000256" key="6">
    <source>
        <dbReference type="ARBA" id="ARBA00022968"/>
    </source>
</evidence>
<keyword evidence="10" id="KW-0732">Signal</keyword>
<feature type="domain" description="Fringe-like glycosyltransferase" evidence="11">
    <location>
        <begin position="88"/>
        <end position="175"/>
    </location>
</feature>
<keyword evidence="5" id="KW-0812">Transmembrane</keyword>
<dbReference type="EnsemblMetazoa" id="XM_024229678.1">
    <property type="protein sequence ID" value="XP_024085446.1"/>
    <property type="gene ID" value="LOC106661293"/>
</dbReference>
<keyword evidence="3" id="KW-0328">Glycosyltransferase</keyword>
<evidence type="ECO:0000256" key="4">
    <source>
        <dbReference type="ARBA" id="ARBA00022679"/>
    </source>
</evidence>
<keyword evidence="4" id="KW-0808">Transferase</keyword>
<dbReference type="OMA" id="CATYPRF"/>
<dbReference type="Pfam" id="PF02434">
    <property type="entry name" value="Fringe"/>
    <property type="match status" value="2"/>
</dbReference>
<dbReference type="KEGG" id="clec:106661293"/>
<evidence type="ECO:0000256" key="3">
    <source>
        <dbReference type="ARBA" id="ARBA00022676"/>
    </source>
</evidence>
<evidence type="ECO:0000313" key="12">
    <source>
        <dbReference type="EnsemblMetazoa" id="XP_024085446.1"/>
    </source>
</evidence>
<evidence type="ECO:0000313" key="13">
    <source>
        <dbReference type="Proteomes" id="UP000494040"/>
    </source>
</evidence>
<dbReference type="OrthoDB" id="421979at2759"/>
<dbReference type="Proteomes" id="UP000494040">
    <property type="component" value="Unassembled WGS sequence"/>
</dbReference>
<accession>A0A8I6STS2</accession>
<feature type="domain" description="Fringe-like glycosyltransferase" evidence="11">
    <location>
        <begin position="223"/>
        <end position="445"/>
    </location>
</feature>
<dbReference type="GeneID" id="106661293"/>
<dbReference type="FunFam" id="3.90.550.50:FF:000008">
    <property type="entry name" value="Beta-1,3-glucosyltransferase"/>
    <property type="match status" value="1"/>
</dbReference>
<keyword evidence="8" id="KW-0472">Membrane</keyword>
<dbReference type="GO" id="GO:0016020">
    <property type="term" value="C:membrane"/>
    <property type="evidence" value="ECO:0007669"/>
    <property type="project" value="UniProtKB-SubCell"/>
</dbReference>
<evidence type="ECO:0000256" key="9">
    <source>
        <dbReference type="ARBA" id="ARBA00037847"/>
    </source>
</evidence>
<protein>
    <recommendedName>
        <fullName evidence="11">Fringe-like glycosyltransferase domain-containing protein</fullName>
    </recommendedName>
</protein>
<proteinExistence type="inferred from homology"/>